<reference evidence="2 3" key="1">
    <citation type="submission" date="2016-04" db="EMBL/GenBank/DDBJ databases">
        <title>Genome analyses suggest a sexual origin of heterokaryosis in a supposedly ancient asexual fungus.</title>
        <authorList>
            <person name="Ropars J."/>
            <person name="Sedzielewska K."/>
            <person name="Noel J."/>
            <person name="Charron P."/>
            <person name="Farinelli L."/>
            <person name="Marton T."/>
            <person name="Kruger M."/>
            <person name="Pelin A."/>
            <person name="Brachmann A."/>
            <person name="Corradi N."/>
        </authorList>
    </citation>
    <scope>NUCLEOTIDE SEQUENCE [LARGE SCALE GENOMIC DNA]</scope>
    <source>
        <strain evidence="2 3">A5</strain>
    </source>
</reference>
<keyword evidence="1" id="KW-0472">Membrane</keyword>
<reference evidence="2 3" key="2">
    <citation type="submission" date="2017-09" db="EMBL/GenBank/DDBJ databases">
        <title>Extensive intraspecific genome diversity in a model arbuscular mycorrhizal fungus.</title>
        <authorList>
            <person name="Chen E.C."/>
            <person name="Morin E."/>
            <person name="Beaudet D."/>
            <person name="Noel J."/>
            <person name="Ndikumana S."/>
            <person name="Charron P."/>
            <person name="St-Onge C."/>
            <person name="Giorgi J."/>
            <person name="Grigoriev I.V."/>
            <person name="Roux C."/>
            <person name="Martin F.M."/>
            <person name="Corradi N."/>
        </authorList>
    </citation>
    <scope>NUCLEOTIDE SEQUENCE [LARGE SCALE GENOMIC DNA]</scope>
    <source>
        <strain evidence="2 3">A5</strain>
    </source>
</reference>
<proteinExistence type="predicted"/>
<keyword evidence="1" id="KW-1133">Transmembrane helix</keyword>
<feature type="transmembrane region" description="Helical" evidence="1">
    <location>
        <begin position="76"/>
        <end position="98"/>
    </location>
</feature>
<dbReference type="Proteomes" id="UP000232722">
    <property type="component" value="Unassembled WGS sequence"/>
</dbReference>
<name>A0A2N0P117_9GLOM</name>
<evidence type="ECO:0000313" key="3">
    <source>
        <dbReference type="Proteomes" id="UP000232722"/>
    </source>
</evidence>
<organism evidence="2 3">
    <name type="scientific">Rhizophagus irregularis</name>
    <dbReference type="NCBI Taxonomy" id="588596"/>
    <lineage>
        <taxon>Eukaryota</taxon>
        <taxon>Fungi</taxon>
        <taxon>Fungi incertae sedis</taxon>
        <taxon>Mucoromycota</taxon>
        <taxon>Glomeromycotina</taxon>
        <taxon>Glomeromycetes</taxon>
        <taxon>Glomerales</taxon>
        <taxon>Glomeraceae</taxon>
        <taxon>Rhizophagus</taxon>
    </lineage>
</organism>
<protein>
    <submittedName>
        <fullName evidence="2">Uncharacterized protein</fullName>
    </submittedName>
</protein>
<sequence length="114" mass="13449">MSPRKLRYINDVIDDSIRDAKVARVFLPGKLRSFVKEYEIKRNHISDLRTNQDHGDEGDNEIIKCQKRYMKPKKIVLIWNSLMTIMTMTLMTLIMFIACLRPVTKQRSQSHLVI</sequence>
<dbReference type="AlphaFoldDB" id="A0A2N0P117"/>
<keyword evidence="1" id="KW-0812">Transmembrane</keyword>
<evidence type="ECO:0000256" key="1">
    <source>
        <dbReference type="SAM" id="Phobius"/>
    </source>
</evidence>
<accession>A0A2N0P117</accession>
<comment type="caution">
    <text evidence="2">The sequence shown here is derived from an EMBL/GenBank/DDBJ whole genome shotgun (WGS) entry which is preliminary data.</text>
</comment>
<dbReference type="EMBL" id="LLXJ01001846">
    <property type="protein sequence ID" value="PKC00521.1"/>
    <property type="molecule type" value="Genomic_DNA"/>
</dbReference>
<gene>
    <name evidence="2" type="ORF">RhiirA5_403208</name>
</gene>
<evidence type="ECO:0000313" key="2">
    <source>
        <dbReference type="EMBL" id="PKC00521.1"/>
    </source>
</evidence>